<dbReference type="Gramene" id="evm.model.ctgX163.1">
    <property type="protein sequence ID" value="cds.evm.model.ctgX163.1"/>
    <property type="gene ID" value="evm.TU.ctgX163.1"/>
</dbReference>
<protein>
    <submittedName>
        <fullName evidence="1">Uncharacterized protein</fullName>
    </submittedName>
</protein>
<proteinExistence type="predicted"/>
<reference evidence="1" key="1">
    <citation type="submission" date="2021-03" db="UniProtKB">
        <authorList>
            <consortium name="EnsemblPlants"/>
        </authorList>
    </citation>
    <scope>IDENTIFICATION</scope>
</reference>
<keyword evidence="2" id="KW-1185">Reference proteome</keyword>
<evidence type="ECO:0000313" key="1">
    <source>
        <dbReference type="EnsemblPlants" id="cds.evm.model.ctgX163.1"/>
    </source>
</evidence>
<dbReference type="AlphaFoldDB" id="A0A803QRS0"/>
<evidence type="ECO:0000313" key="2">
    <source>
        <dbReference type="Proteomes" id="UP000596661"/>
    </source>
</evidence>
<accession>A0A803QRS0</accession>
<sequence length="163" mass="18565">MFRGDEIEKFESGSSHQQRWILNSQAGQFMWLRLGRMRFKLRCKAARLMKMYKEEKGGSRHMLSNMKDEDIGAIIGSPGFKKEDVTLTYSEYQSMQRKYLSVGIRRFSSGENDQRIIVPAKFHQPSDSITEGCNGSLLMGTGAIKNNWSTRGSSILPNVTIEC</sequence>
<name>A0A803QRS0_CANSA</name>
<dbReference type="Proteomes" id="UP000596661">
    <property type="component" value="Unassembled WGS sequence"/>
</dbReference>
<dbReference type="EnsemblPlants" id="evm.model.ctgX163.1">
    <property type="protein sequence ID" value="cds.evm.model.ctgX163.1"/>
    <property type="gene ID" value="evm.TU.ctgX163.1"/>
</dbReference>
<organism evidence="1 2">
    <name type="scientific">Cannabis sativa</name>
    <name type="common">Hemp</name>
    <name type="synonym">Marijuana</name>
    <dbReference type="NCBI Taxonomy" id="3483"/>
    <lineage>
        <taxon>Eukaryota</taxon>
        <taxon>Viridiplantae</taxon>
        <taxon>Streptophyta</taxon>
        <taxon>Embryophyta</taxon>
        <taxon>Tracheophyta</taxon>
        <taxon>Spermatophyta</taxon>
        <taxon>Magnoliopsida</taxon>
        <taxon>eudicotyledons</taxon>
        <taxon>Gunneridae</taxon>
        <taxon>Pentapetalae</taxon>
        <taxon>rosids</taxon>
        <taxon>fabids</taxon>
        <taxon>Rosales</taxon>
        <taxon>Cannabaceae</taxon>
        <taxon>Cannabis</taxon>
    </lineage>
</organism>